<reference evidence="2 3" key="1">
    <citation type="submission" date="2018-03" db="EMBL/GenBank/DDBJ databases">
        <title>Genomic Encyclopedia of Type Strains, Phase III (KMG-III): the genomes of soil and plant-associated and newly described type strains.</title>
        <authorList>
            <person name="Whitman W."/>
        </authorList>
    </citation>
    <scope>NUCLEOTIDE SEQUENCE [LARGE SCALE GENOMIC DNA]</scope>
    <source>
        <strain evidence="2 3">CGMCC 4.7097</strain>
    </source>
</reference>
<comment type="caution">
    <text evidence="2">The sequence shown here is derived from an EMBL/GenBank/DDBJ whole genome shotgun (WGS) entry which is preliminary data.</text>
</comment>
<dbReference type="RefSeq" id="WP_181320061.1">
    <property type="nucleotide sequence ID" value="NZ_PYAX01000002.1"/>
</dbReference>
<feature type="region of interest" description="Disordered" evidence="1">
    <location>
        <begin position="26"/>
        <end position="59"/>
    </location>
</feature>
<dbReference type="AlphaFoldDB" id="A0A2P8IGG6"/>
<dbReference type="EMBL" id="PYAX01000002">
    <property type="protein sequence ID" value="PSL57559.1"/>
    <property type="molecule type" value="Genomic_DNA"/>
</dbReference>
<name>A0A2P8IGG6_SACCR</name>
<protein>
    <submittedName>
        <fullName evidence="2">Uncharacterized protein</fullName>
    </submittedName>
</protein>
<keyword evidence="3" id="KW-1185">Reference proteome</keyword>
<dbReference type="Proteomes" id="UP000241118">
    <property type="component" value="Unassembled WGS sequence"/>
</dbReference>
<evidence type="ECO:0000313" key="3">
    <source>
        <dbReference type="Proteomes" id="UP000241118"/>
    </source>
</evidence>
<feature type="compositionally biased region" description="Polar residues" evidence="1">
    <location>
        <begin position="27"/>
        <end position="39"/>
    </location>
</feature>
<evidence type="ECO:0000313" key="2">
    <source>
        <dbReference type="EMBL" id="PSL57559.1"/>
    </source>
</evidence>
<organism evidence="2 3">
    <name type="scientific">Saccharothrix carnea</name>
    <dbReference type="NCBI Taxonomy" id="1280637"/>
    <lineage>
        <taxon>Bacteria</taxon>
        <taxon>Bacillati</taxon>
        <taxon>Actinomycetota</taxon>
        <taxon>Actinomycetes</taxon>
        <taxon>Pseudonocardiales</taxon>
        <taxon>Pseudonocardiaceae</taxon>
        <taxon>Saccharothrix</taxon>
    </lineage>
</organism>
<sequence length="59" mass="6768">MPLADQDRTRWDTTLIAEGTRLVRDALTTTAIGPTNSKPRSPPCTPKERRYLEQRAREE</sequence>
<feature type="compositionally biased region" description="Basic and acidic residues" evidence="1">
    <location>
        <begin position="46"/>
        <end position="59"/>
    </location>
</feature>
<gene>
    <name evidence="2" type="ORF">B0I31_102538</name>
</gene>
<accession>A0A2P8IGG6</accession>
<proteinExistence type="predicted"/>
<evidence type="ECO:0000256" key="1">
    <source>
        <dbReference type="SAM" id="MobiDB-lite"/>
    </source>
</evidence>